<name>A0ABQ8V756_9AGAR</name>
<sequence length="185" mass="20718">MNSLFFSSFEVTRQCFYRSPLSYAIVNLKPILPGHVLVVPTRKVPRLSDLHDAELASLMVSVQRVGNVIERAFGADALTVACQVNTFYLTISIFNHGLDPSQDGTAAGQSVPHVHFHILPRKSVGDHFSNNDEIYPALENSEGSLNMHLQQTASQTMKVDADENRKPRTEAEMEQEATWLKTFFQ</sequence>
<dbReference type="Proteomes" id="UP001150217">
    <property type="component" value="Unassembled WGS sequence"/>
</dbReference>
<dbReference type="InterPro" id="IPR011146">
    <property type="entry name" value="HIT-like"/>
</dbReference>
<dbReference type="Gene3D" id="3.30.428.10">
    <property type="entry name" value="HIT-like"/>
    <property type="match status" value="1"/>
</dbReference>
<organism evidence="3 4">
    <name type="scientific">Lentinula lateritia</name>
    <dbReference type="NCBI Taxonomy" id="40482"/>
    <lineage>
        <taxon>Eukaryota</taxon>
        <taxon>Fungi</taxon>
        <taxon>Dikarya</taxon>
        <taxon>Basidiomycota</taxon>
        <taxon>Agaricomycotina</taxon>
        <taxon>Agaricomycetes</taxon>
        <taxon>Agaricomycetidae</taxon>
        <taxon>Agaricales</taxon>
        <taxon>Marasmiineae</taxon>
        <taxon>Omphalotaceae</taxon>
        <taxon>Lentinula</taxon>
    </lineage>
</organism>
<dbReference type="SUPFAM" id="SSF54197">
    <property type="entry name" value="HIT-like"/>
    <property type="match status" value="1"/>
</dbReference>
<dbReference type="PROSITE" id="PS51084">
    <property type="entry name" value="HIT_2"/>
    <property type="match status" value="1"/>
</dbReference>
<evidence type="ECO:0000256" key="1">
    <source>
        <dbReference type="PROSITE-ProRule" id="PRU00464"/>
    </source>
</evidence>
<dbReference type="PANTHER" id="PTHR46243">
    <property type="entry name" value="BIS(5'-ADENOSYL)-TRIPHOSPHATASE"/>
    <property type="match status" value="1"/>
</dbReference>
<gene>
    <name evidence="3" type="ORF">C8R41DRAFT_516387</name>
</gene>
<dbReference type="PANTHER" id="PTHR46243:SF1">
    <property type="entry name" value="BIS(5'-ADENOSYL)-TRIPHOSPHATASE"/>
    <property type="match status" value="1"/>
</dbReference>
<dbReference type="PROSITE" id="PS00892">
    <property type="entry name" value="HIT_1"/>
    <property type="match status" value="1"/>
</dbReference>
<dbReference type="InterPro" id="IPR019808">
    <property type="entry name" value="Histidine_triad_CS"/>
</dbReference>
<dbReference type="InterPro" id="IPR051884">
    <property type="entry name" value="Bis(5'-adenosyl)-TPase_reg"/>
</dbReference>
<feature type="domain" description="HIT" evidence="2">
    <location>
        <begin position="2"/>
        <end position="129"/>
    </location>
</feature>
<reference evidence="3" key="1">
    <citation type="submission" date="2022-08" db="EMBL/GenBank/DDBJ databases">
        <title>A Global Phylogenomic Analysis of the Shiitake Genus Lentinula.</title>
        <authorList>
            <consortium name="DOE Joint Genome Institute"/>
            <person name="Sierra-Patev S."/>
            <person name="Min B."/>
            <person name="Naranjo-Ortiz M."/>
            <person name="Looney B."/>
            <person name="Konkel Z."/>
            <person name="Slot J.C."/>
            <person name="Sakamoto Y."/>
            <person name="Steenwyk J.L."/>
            <person name="Rokas A."/>
            <person name="Carro J."/>
            <person name="Camarero S."/>
            <person name="Ferreira P."/>
            <person name="Molpeceres G."/>
            <person name="Ruiz-Duenas F.J."/>
            <person name="Serrano A."/>
            <person name="Henrissat B."/>
            <person name="Drula E."/>
            <person name="Hughes K.W."/>
            <person name="Mata J.L."/>
            <person name="Ishikawa N.K."/>
            <person name="Vargas-Isla R."/>
            <person name="Ushijima S."/>
            <person name="Smith C.A."/>
            <person name="Ahrendt S."/>
            <person name="Andreopoulos W."/>
            <person name="He G."/>
            <person name="Labutti K."/>
            <person name="Lipzen A."/>
            <person name="Ng V."/>
            <person name="Riley R."/>
            <person name="Sandor L."/>
            <person name="Barry K."/>
            <person name="Martinez A.T."/>
            <person name="Xiao Y."/>
            <person name="Gibbons J.G."/>
            <person name="Terashima K."/>
            <person name="Grigoriev I.V."/>
            <person name="Hibbett D.S."/>
        </authorList>
    </citation>
    <scope>NUCLEOTIDE SEQUENCE</scope>
    <source>
        <strain evidence="3">RHP3577 ss4</strain>
    </source>
</reference>
<keyword evidence="4" id="KW-1185">Reference proteome</keyword>
<dbReference type="EMBL" id="JANVFT010000066">
    <property type="protein sequence ID" value="KAJ4477952.1"/>
    <property type="molecule type" value="Genomic_DNA"/>
</dbReference>
<evidence type="ECO:0000259" key="2">
    <source>
        <dbReference type="PROSITE" id="PS51084"/>
    </source>
</evidence>
<feature type="short sequence motif" description="Histidine triad motif" evidence="1">
    <location>
        <begin position="113"/>
        <end position="117"/>
    </location>
</feature>
<keyword evidence="3" id="KW-0378">Hydrolase</keyword>
<comment type="caution">
    <text evidence="3">The sequence shown here is derived from an EMBL/GenBank/DDBJ whole genome shotgun (WGS) entry which is preliminary data.</text>
</comment>
<accession>A0ABQ8V756</accession>
<proteinExistence type="predicted"/>
<protein>
    <submittedName>
        <fullName evidence="3">Diadenosine hydrolase</fullName>
    </submittedName>
</protein>
<dbReference type="GO" id="GO:0016787">
    <property type="term" value="F:hydrolase activity"/>
    <property type="evidence" value="ECO:0007669"/>
    <property type="project" value="UniProtKB-KW"/>
</dbReference>
<dbReference type="Pfam" id="PF01230">
    <property type="entry name" value="HIT"/>
    <property type="match status" value="1"/>
</dbReference>
<evidence type="ECO:0000313" key="4">
    <source>
        <dbReference type="Proteomes" id="UP001150217"/>
    </source>
</evidence>
<dbReference type="InterPro" id="IPR036265">
    <property type="entry name" value="HIT-like_sf"/>
</dbReference>
<evidence type="ECO:0000313" key="3">
    <source>
        <dbReference type="EMBL" id="KAJ4477952.1"/>
    </source>
</evidence>